<keyword evidence="3" id="KW-0067">ATP-binding</keyword>
<dbReference type="InterPro" id="IPR029047">
    <property type="entry name" value="HSP70_peptide-bd_sf"/>
</dbReference>
<dbReference type="PANTHER" id="PTHR45639:SF4">
    <property type="entry name" value="HSC70CB, ISOFORM G"/>
    <property type="match status" value="1"/>
</dbReference>
<organism evidence="5 6">
    <name type="scientific">Echinococcus multilocularis</name>
    <name type="common">Fox tapeworm</name>
    <dbReference type="NCBI Taxonomy" id="6211"/>
    <lineage>
        <taxon>Eukaryota</taxon>
        <taxon>Metazoa</taxon>
        <taxon>Spiralia</taxon>
        <taxon>Lophotrochozoa</taxon>
        <taxon>Platyhelminthes</taxon>
        <taxon>Cestoda</taxon>
        <taxon>Eucestoda</taxon>
        <taxon>Cyclophyllidea</taxon>
        <taxon>Taeniidae</taxon>
        <taxon>Echinococcus</taxon>
    </lineage>
</organism>
<dbReference type="GO" id="GO:0005524">
    <property type="term" value="F:ATP binding"/>
    <property type="evidence" value="ECO:0007669"/>
    <property type="project" value="UniProtKB-KW"/>
</dbReference>
<dbReference type="Gene3D" id="3.90.640.10">
    <property type="entry name" value="Actin, Chain A, domain 4"/>
    <property type="match status" value="1"/>
</dbReference>
<dbReference type="Proteomes" id="UP000017246">
    <property type="component" value="Unassembled WGS sequence"/>
</dbReference>
<dbReference type="InterPro" id="IPR029048">
    <property type="entry name" value="HSP70_C_sf"/>
</dbReference>
<dbReference type="InterPro" id="IPR018181">
    <property type="entry name" value="Heat_shock_70_CS"/>
</dbReference>
<sequence length="789" mass="87034">MSSAVVGFDVGSLTSFVGAAKGGGIEILANEVSDRCTPSCVAFNGKARLLGSAAEQQMATNVANTITSFSRLIGKMENDPVVNFEREHTFFRIVSDSQGRAAVQVKVNGEPMVLLPEQILAMHLHKLALITESNLGTKVVDVVLSVPSYYTDRERGAFLDAARIAGLNCMRLVNETTAIGIAYGLTKKDLPAVGQPSRNVAFVSLGNSNLQVVIVAFNAGKMRVISTAWDPCLGGRDFDMCIFKHLVKEIEEKYNLKVMSNAKACVRLLKSCERLKKIMSTNSTEIPINVECLMEDTDISLKMKREFFEEICRPLLLRVKQTMEKALALSTLKLGDLYSVELVGGGTRIPAVKTLVREVFGKEGSTTLNADEAVARGCALQAAICSPSFKVREFSIVDACPYSISLHWKPTDGVVEVERDEDAGEVAKDNSCEIFKHLSSVPASKKLTFYRKSDFALTASYSHPEGLHIGDSRIGSFLITDIVPTPPDNCCQVRIKARVNSNGIFTICNACVMERVEKEVEVAIEDPKPESSTVANAIETEMETETQPSKTEGGVDQPPTGGAASGATETAVANQSPSQPKTRIEKKFVLRPRDVAVEATTFQLPHAQLVEFTEFQARLNQSDKLERDRQHLKNALEAYVYEMRSKLETCLQQYTTERERDSFNKALTETEDWIYNEGEDAKKSVISDRLKSLKQIGDRYYLRFTEADSRSSAINALANSCEGVRKVVESYLAGDPRYSHLSKEDMAKVDNTLKDMQHRLNTFMDGVKNLHPTSDPTIFVADLYDAQKV</sequence>
<feature type="region of interest" description="Disordered" evidence="4">
    <location>
        <begin position="541"/>
        <end position="583"/>
    </location>
</feature>
<evidence type="ECO:0000256" key="2">
    <source>
        <dbReference type="ARBA" id="ARBA00022741"/>
    </source>
</evidence>
<dbReference type="FunFam" id="1.20.1270.10:FF:000002">
    <property type="entry name" value="Heat shock 70 kDa protein 4"/>
    <property type="match status" value="1"/>
</dbReference>
<proteinExistence type="inferred from homology"/>
<evidence type="ECO:0000313" key="5">
    <source>
        <dbReference type="EMBL" id="CDS41711.1"/>
    </source>
</evidence>
<name>A0A068YEG5_ECHMU</name>
<dbReference type="Gene3D" id="3.30.420.40">
    <property type="match status" value="2"/>
</dbReference>
<dbReference type="FunFam" id="3.30.420.40:FF:000171">
    <property type="entry name" value="Heat shock 70 kDa protein 4"/>
    <property type="match status" value="2"/>
</dbReference>
<dbReference type="AlphaFoldDB" id="A0A068YEG5"/>
<dbReference type="Gene3D" id="2.60.34.10">
    <property type="entry name" value="Substrate Binding Domain Of DNAk, Chain A, domain 1"/>
    <property type="match status" value="1"/>
</dbReference>
<dbReference type="SUPFAM" id="SSF100920">
    <property type="entry name" value="Heat shock protein 70kD (HSP70), peptide-binding domain"/>
    <property type="match status" value="1"/>
</dbReference>
<dbReference type="PRINTS" id="PR00301">
    <property type="entry name" value="HEATSHOCK70"/>
</dbReference>
<dbReference type="STRING" id="6211.A0A068YEG5"/>
<dbReference type="FunFam" id="3.90.640.10:FF:000004">
    <property type="entry name" value="Heat shock 70 kDa protein 4"/>
    <property type="match status" value="1"/>
</dbReference>
<evidence type="ECO:0000256" key="1">
    <source>
        <dbReference type="ARBA" id="ARBA00007381"/>
    </source>
</evidence>
<dbReference type="GO" id="GO:0005829">
    <property type="term" value="C:cytosol"/>
    <property type="evidence" value="ECO:0007669"/>
    <property type="project" value="TreeGrafter"/>
</dbReference>
<dbReference type="Gene3D" id="3.30.30.30">
    <property type="match status" value="1"/>
</dbReference>
<protein>
    <submittedName>
        <fullName evidence="5">Heat shock 70 kDa protein 4</fullName>
    </submittedName>
</protein>
<dbReference type="InterPro" id="IPR043129">
    <property type="entry name" value="ATPase_NBD"/>
</dbReference>
<evidence type="ECO:0000256" key="4">
    <source>
        <dbReference type="SAM" id="MobiDB-lite"/>
    </source>
</evidence>
<accession>A0A068YEG5</accession>
<evidence type="ECO:0000313" key="6">
    <source>
        <dbReference type="Proteomes" id="UP000017246"/>
    </source>
</evidence>
<dbReference type="PROSITE" id="PS01036">
    <property type="entry name" value="HSP70_3"/>
    <property type="match status" value="1"/>
</dbReference>
<feature type="compositionally biased region" description="Low complexity" evidence="4">
    <location>
        <begin position="560"/>
        <end position="573"/>
    </location>
</feature>
<evidence type="ECO:0000256" key="3">
    <source>
        <dbReference type="ARBA" id="ARBA00022840"/>
    </source>
</evidence>
<dbReference type="eggNOG" id="KOG0103">
    <property type="taxonomic scope" value="Eukaryota"/>
</dbReference>
<gene>
    <name evidence="5" type="ORF">EmuJ_000938600</name>
</gene>
<dbReference type="GO" id="GO:0005634">
    <property type="term" value="C:nucleus"/>
    <property type="evidence" value="ECO:0007669"/>
    <property type="project" value="TreeGrafter"/>
</dbReference>
<dbReference type="SUPFAM" id="SSF53067">
    <property type="entry name" value="Actin-like ATPase domain"/>
    <property type="match status" value="2"/>
</dbReference>
<dbReference type="EMBL" id="LN902842">
    <property type="protein sequence ID" value="CDS41711.1"/>
    <property type="molecule type" value="Genomic_DNA"/>
</dbReference>
<dbReference type="OMA" id="EYRMSAD"/>
<reference evidence="5" key="2">
    <citation type="submission" date="2015-11" db="EMBL/GenBank/DDBJ databases">
        <authorList>
            <person name="Zhang Y."/>
            <person name="Guo Z."/>
        </authorList>
    </citation>
    <scope>NUCLEOTIDE SEQUENCE</scope>
</reference>
<keyword evidence="2" id="KW-0547">Nucleotide-binding</keyword>
<comment type="similarity">
    <text evidence="1">Belongs to the heat shock protein 70 family.</text>
</comment>
<dbReference type="GO" id="GO:0140662">
    <property type="term" value="F:ATP-dependent protein folding chaperone"/>
    <property type="evidence" value="ECO:0007669"/>
    <property type="project" value="InterPro"/>
</dbReference>
<dbReference type="OrthoDB" id="434160at2759"/>
<reference evidence="5" key="1">
    <citation type="journal article" date="2013" name="Nature">
        <title>The genomes of four tapeworm species reveal adaptations to parasitism.</title>
        <authorList>
            <person name="Tsai I.J."/>
            <person name="Zarowiecki M."/>
            <person name="Holroyd N."/>
            <person name="Garciarrubio A."/>
            <person name="Sanchez-Flores A."/>
            <person name="Brooks K.L."/>
            <person name="Tracey A."/>
            <person name="Bobes R.J."/>
            <person name="Fragoso G."/>
            <person name="Sciutto E."/>
            <person name="Aslett M."/>
            <person name="Beasley H."/>
            <person name="Bennett H.M."/>
            <person name="Cai J."/>
            <person name="Camicia F."/>
            <person name="Clark R."/>
            <person name="Cucher M."/>
            <person name="De Silva N."/>
            <person name="Day T.A."/>
            <person name="Deplazes P."/>
            <person name="Estrada K."/>
            <person name="Fernandez C."/>
            <person name="Holland P.W."/>
            <person name="Hou J."/>
            <person name="Hu S."/>
            <person name="Huckvale T."/>
            <person name="Hung S.S."/>
            <person name="Kamenetzky L."/>
            <person name="Keane J.A."/>
            <person name="Kiss F."/>
            <person name="Koziol U."/>
            <person name="Lambert O."/>
            <person name="Liu K."/>
            <person name="Luo X."/>
            <person name="Luo Y."/>
            <person name="Macchiaroli N."/>
            <person name="Nichol S."/>
            <person name="Paps J."/>
            <person name="Parkinson J."/>
            <person name="Pouchkina-Stantcheva N."/>
            <person name="Riddiford N."/>
            <person name="Rosenzvit M."/>
            <person name="Salinas G."/>
            <person name="Wasmuth J.D."/>
            <person name="Zamanian M."/>
            <person name="Zheng Y."/>
            <person name="Cai X."/>
            <person name="Soberon X."/>
            <person name="Olson P.D."/>
            <person name="Laclette J.P."/>
            <person name="Brehm K."/>
            <person name="Berriman M."/>
            <person name="Garciarrubio A."/>
            <person name="Bobes R.J."/>
            <person name="Fragoso G."/>
            <person name="Sanchez-Flores A."/>
            <person name="Estrada K."/>
            <person name="Cevallos M.A."/>
            <person name="Morett E."/>
            <person name="Gonzalez V."/>
            <person name="Portillo T."/>
            <person name="Ochoa-Leyva A."/>
            <person name="Jose M.V."/>
            <person name="Sciutto E."/>
            <person name="Landa A."/>
            <person name="Jimenez L."/>
            <person name="Valdes V."/>
            <person name="Carrero J.C."/>
            <person name="Larralde C."/>
            <person name="Morales-Montor J."/>
            <person name="Limon-Lason J."/>
            <person name="Soberon X."/>
            <person name="Laclette J.P."/>
        </authorList>
    </citation>
    <scope>NUCLEOTIDE SEQUENCE [LARGE SCALE GENOMIC DNA]</scope>
</reference>
<keyword evidence="5" id="KW-0346">Stress response</keyword>
<dbReference type="Pfam" id="PF00012">
    <property type="entry name" value="HSP70"/>
    <property type="match status" value="1"/>
</dbReference>
<dbReference type="InterPro" id="IPR013126">
    <property type="entry name" value="Hsp_70_fam"/>
</dbReference>
<keyword evidence="6" id="KW-1185">Reference proteome</keyword>
<dbReference type="Gene3D" id="1.20.1270.10">
    <property type="match status" value="1"/>
</dbReference>
<dbReference type="SUPFAM" id="SSF100934">
    <property type="entry name" value="Heat shock protein 70kD (HSP70), C-terminal subdomain"/>
    <property type="match status" value="1"/>
</dbReference>
<dbReference type="PANTHER" id="PTHR45639">
    <property type="entry name" value="HSC70CB, ISOFORM G-RELATED"/>
    <property type="match status" value="1"/>
</dbReference>